<proteinExistence type="inferred from homology"/>
<dbReference type="Proteomes" id="UP000241890">
    <property type="component" value="Unassembled WGS sequence"/>
</dbReference>
<dbReference type="InterPro" id="IPR011009">
    <property type="entry name" value="Kinase-like_dom_sf"/>
</dbReference>
<protein>
    <recommendedName>
        <fullName evidence="8">Cyclin-dependent kinase 2 homolog</fullName>
    </recommendedName>
    <alternativeName>
        <fullName evidence="9">Cell division control protein 2 homolog</fullName>
    </alternativeName>
    <alternativeName>
        <fullName evidence="10">cdc2-related kinase 2</fullName>
    </alternativeName>
</protein>
<dbReference type="InterPro" id="IPR000719">
    <property type="entry name" value="Prot_kinase_dom"/>
</dbReference>
<dbReference type="EMBL" id="BEYU01000040">
    <property type="protein sequence ID" value="GBG28288.1"/>
    <property type="molecule type" value="Genomic_DNA"/>
</dbReference>
<dbReference type="PANTHER" id="PTHR24056">
    <property type="entry name" value="CELL DIVISION PROTEIN KINASE"/>
    <property type="match status" value="1"/>
</dbReference>
<evidence type="ECO:0000256" key="10">
    <source>
        <dbReference type="ARBA" id="ARBA00042858"/>
    </source>
</evidence>
<evidence type="ECO:0000256" key="6">
    <source>
        <dbReference type="ARBA" id="ARBA00022840"/>
    </source>
</evidence>
<dbReference type="Gene3D" id="1.10.510.10">
    <property type="entry name" value="Transferase(Phosphotransferase) domain 1"/>
    <property type="match status" value="1"/>
</dbReference>
<keyword evidence="3" id="KW-0808">Transferase</keyword>
<keyword evidence="4" id="KW-0547">Nucleotide-binding</keyword>
<dbReference type="InParanoid" id="A0A2R5GEY2"/>
<dbReference type="GO" id="GO:0005634">
    <property type="term" value="C:nucleus"/>
    <property type="evidence" value="ECO:0007669"/>
    <property type="project" value="TreeGrafter"/>
</dbReference>
<comment type="similarity">
    <text evidence="1">Belongs to the protein kinase superfamily. CMGC Ser/Thr protein kinase family. CDC2/CDKX subfamily.</text>
</comment>
<dbReference type="SUPFAM" id="SSF56112">
    <property type="entry name" value="Protein kinase-like (PK-like)"/>
    <property type="match status" value="1"/>
</dbReference>
<dbReference type="InterPro" id="IPR050108">
    <property type="entry name" value="CDK"/>
</dbReference>
<keyword evidence="5 12" id="KW-0418">Kinase</keyword>
<dbReference type="GO" id="GO:0005524">
    <property type="term" value="F:ATP binding"/>
    <property type="evidence" value="ECO:0007669"/>
    <property type="project" value="UniProtKB-KW"/>
</dbReference>
<dbReference type="PROSITE" id="PS00108">
    <property type="entry name" value="PROTEIN_KINASE_ST"/>
    <property type="match status" value="1"/>
</dbReference>
<evidence type="ECO:0000313" key="12">
    <source>
        <dbReference type="EMBL" id="GBG28288.1"/>
    </source>
</evidence>
<comment type="subunit">
    <text evidence="7">May form a complex composed of at least the catalytic subunit CRK2 and a cyclin.</text>
</comment>
<comment type="caution">
    <text evidence="12">The sequence shown here is derived from an EMBL/GenBank/DDBJ whole genome shotgun (WGS) entry which is preliminary data.</text>
</comment>
<keyword evidence="6" id="KW-0067">ATP-binding</keyword>
<keyword evidence="13" id="KW-1185">Reference proteome</keyword>
<evidence type="ECO:0000256" key="5">
    <source>
        <dbReference type="ARBA" id="ARBA00022777"/>
    </source>
</evidence>
<reference evidence="12 13" key="1">
    <citation type="submission" date="2017-12" db="EMBL/GenBank/DDBJ databases">
        <title>Sequencing, de novo assembly and annotation of complete genome of a new Thraustochytrid species, strain FCC1311.</title>
        <authorList>
            <person name="Sedici K."/>
            <person name="Godart F."/>
            <person name="Aiese Cigliano R."/>
            <person name="Sanseverino W."/>
            <person name="Barakat M."/>
            <person name="Ortet P."/>
            <person name="Marechal E."/>
            <person name="Cagnac O."/>
            <person name="Amato A."/>
        </authorList>
    </citation>
    <scope>NUCLEOTIDE SEQUENCE [LARGE SCALE GENOMIC DNA]</scope>
</reference>
<evidence type="ECO:0000313" key="13">
    <source>
        <dbReference type="Proteomes" id="UP000241890"/>
    </source>
</evidence>
<dbReference type="Pfam" id="PF00069">
    <property type="entry name" value="Pkinase"/>
    <property type="match status" value="1"/>
</dbReference>
<dbReference type="OrthoDB" id="63265at2759"/>
<dbReference type="PROSITE" id="PS50011">
    <property type="entry name" value="PROTEIN_KINASE_DOM"/>
    <property type="match status" value="1"/>
</dbReference>
<name>A0A2R5GEY2_9STRA</name>
<evidence type="ECO:0000256" key="3">
    <source>
        <dbReference type="ARBA" id="ARBA00022679"/>
    </source>
</evidence>
<evidence type="ECO:0000256" key="8">
    <source>
        <dbReference type="ARBA" id="ARBA00039612"/>
    </source>
</evidence>
<evidence type="ECO:0000256" key="1">
    <source>
        <dbReference type="ARBA" id="ARBA00006485"/>
    </source>
</evidence>
<evidence type="ECO:0000259" key="11">
    <source>
        <dbReference type="PROSITE" id="PS50011"/>
    </source>
</evidence>
<dbReference type="SMART" id="SM00220">
    <property type="entry name" value="S_TKc"/>
    <property type="match status" value="1"/>
</dbReference>
<dbReference type="Gene3D" id="3.30.200.20">
    <property type="entry name" value="Phosphorylase Kinase, domain 1"/>
    <property type="match status" value="1"/>
</dbReference>
<evidence type="ECO:0000256" key="9">
    <source>
        <dbReference type="ARBA" id="ARBA00041902"/>
    </source>
</evidence>
<organism evidence="12 13">
    <name type="scientific">Hondaea fermentalgiana</name>
    <dbReference type="NCBI Taxonomy" id="2315210"/>
    <lineage>
        <taxon>Eukaryota</taxon>
        <taxon>Sar</taxon>
        <taxon>Stramenopiles</taxon>
        <taxon>Bigyra</taxon>
        <taxon>Labyrinthulomycetes</taxon>
        <taxon>Thraustochytrida</taxon>
        <taxon>Thraustochytriidae</taxon>
        <taxon>Hondaea</taxon>
    </lineage>
</organism>
<dbReference type="GO" id="GO:0004674">
    <property type="term" value="F:protein serine/threonine kinase activity"/>
    <property type="evidence" value="ECO:0007669"/>
    <property type="project" value="UniProtKB-KW"/>
</dbReference>
<gene>
    <name evidence="12" type="ORF">FCC1311_045112</name>
</gene>
<sequence length="350" mass="38953">MEAYRLGGALGGGTFGSVFSARRKACKAHEAAGGEGEEGEVALKKVALSSTKWVPSAALREVLSLRLTDGHPNVVRLLDVFAHGLSLCLVMELAHIDMDVFLETNAPRSKSNNSNNNNNNISMSFKSQEPMWDEAMAKYLGREILQGVAHLHSCGIMHRDLKPGNVLMWKDGRVKLGDFGLARSFRYEDGRTFSHQIMTRWFRAPEILFGSRRYDATVDVWAIGVIFGTFLNACETLFPGDNDIDQISRVAHLLGSHPWTAEADADFVPDVGKLVFPDTDRILLTALAKRCPQASSDYLHLVDTMLQYVDRPTAQDCLHHEVFITDPLPQFSLDVMHWPSPSHPQNLKHS</sequence>
<evidence type="ECO:0000256" key="4">
    <source>
        <dbReference type="ARBA" id="ARBA00022741"/>
    </source>
</evidence>
<dbReference type="FunFam" id="1.10.510.10:FF:000624">
    <property type="entry name" value="Mitogen-activated protein kinase"/>
    <property type="match status" value="1"/>
</dbReference>
<accession>A0A2R5GEY2</accession>
<feature type="domain" description="Protein kinase" evidence="11">
    <location>
        <begin position="4"/>
        <end position="323"/>
    </location>
</feature>
<evidence type="ECO:0000256" key="2">
    <source>
        <dbReference type="ARBA" id="ARBA00022527"/>
    </source>
</evidence>
<evidence type="ECO:0000256" key="7">
    <source>
        <dbReference type="ARBA" id="ARBA00038543"/>
    </source>
</evidence>
<keyword evidence="2" id="KW-0723">Serine/threonine-protein kinase</keyword>
<dbReference type="AlphaFoldDB" id="A0A2R5GEY2"/>
<dbReference type="InterPro" id="IPR008271">
    <property type="entry name" value="Ser/Thr_kinase_AS"/>
</dbReference>